<evidence type="ECO:0000313" key="5">
    <source>
        <dbReference type="EMBL" id="KNE88372.1"/>
    </source>
</evidence>
<protein>
    <recommendedName>
        <fullName evidence="4">CCHC-type domain-containing protein</fullName>
    </recommendedName>
</protein>
<reference evidence="6" key="1">
    <citation type="submission" date="2014-03" db="EMBL/GenBank/DDBJ databases">
        <title>The Genome Sequence of Puccinia striiformis f. sp. tritici PST-78.</title>
        <authorList>
            <consortium name="The Broad Institute Genome Sequencing Platform"/>
            <person name="Cuomo C."/>
            <person name="Hulbert S."/>
            <person name="Chen X."/>
            <person name="Walker B."/>
            <person name="Young S.K."/>
            <person name="Zeng Q."/>
            <person name="Gargeya S."/>
            <person name="Fitzgerald M."/>
            <person name="Haas B."/>
            <person name="Abouelleil A."/>
            <person name="Alvarado L."/>
            <person name="Arachchi H.M."/>
            <person name="Berlin A.M."/>
            <person name="Chapman S.B."/>
            <person name="Goldberg J."/>
            <person name="Griggs A."/>
            <person name="Gujja S."/>
            <person name="Hansen M."/>
            <person name="Howarth C."/>
            <person name="Imamovic A."/>
            <person name="Larimer J."/>
            <person name="McCowan C."/>
            <person name="Montmayeur A."/>
            <person name="Murphy C."/>
            <person name="Neiman D."/>
            <person name="Pearson M."/>
            <person name="Priest M."/>
            <person name="Roberts A."/>
            <person name="Saif S."/>
            <person name="Shea T."/>
            <person name="Sisk P."/>
            <person name="Sykes S."/>
            <person name="Wortman J."/>
            <person name="Nusbaum C."/>
            <person name="Birren B."/>
        </authorList>
    </citation>
    <scope>NUCLEOTIDE SEQUENCE [LARGE SCALE GENOMIC DNA]</scope>
    <source>
        <strain evidence="6">race PST-78</strain>
    </source>
</reference>
<accession>A0A0L0UMU4</accession>
<feature type="region of interest" description="Disordered" evidence="3">
    <location>
        <begin position="206"/>
        <end position="228"/>
    </location>
</feature>
<dbReference type="OrthoDB" id="2507259at2759"/>
<keyword evidence="1" id="KW-0507">mRNA processing</keyword>
<evidence type="ECO:0000259" key="4">
    <source>
        <dbReference type="PROSITE" id="PS50158"/>
    </source>
</evidence>
<comment type="caution">
    <text evidence="5">The sequence shown here is derived from an EMBL/GenBank/DDBJ whole genome shotgun (WGS) entry which is preliminary data.</text>
</comment>
<dbReference type="AlphaFoldDB" id="A0A0L0UMU4"/>
<dbReference type="Gene3D" id="4.10.60.10">
    <property type="entry name" value="Zinc finger, CCHC-type"/>
    <property type="match status" value="1"/>
</dbReference>
<keyword evidence="6" id="KW-1185">Reference proteome</keyword>
<sequence>MWSLSYLEGPALAWSQQFSDKLYVNEEVSYNDDFATSFTSMYLDSEKKPKAEAALRKLKQTKSVADYSHQFNIHANNAGWETSTLISHFKQGLKSNVRLALLLSRAEFTTLAEISNLSLKVDNEINGGDTFTTQATTSTPTADPNAMDLSAFRGQLSDAEKARMMRNGQCFRCTKPGHIARECPDKGKGKAPARISELEEELRKWKTGEKRLESGSKAGQSTNGGAQE</sequence>
<evidence type="ECO:0000256" key="2">
    <source>
        <dbReference type="PROSITE-ProRule" id="PRU00047"/>
    </source>
</evidence>
<dbReference type="InterPro" id="IPR005162">
    <property type="entry name" value="Retrotrans_gag_dom"/>
</dbReference>
<feature type="compositionally biased region" description="Polar residues" evidence="3">
    <location>
        <begin position="217"/>
        <end position="228"/>
    </location>
</feature>
<gene>
    <name evidence="5" type="ORF">PSTG_18228</name>
</gene>
<evidence type="ECO:0000313" key="6">
    <source>
        <dbReference type="Proteomes" id="UP000054564"/>
    </source>
</evidence>
<dbReference type="PROSITE" id="PS50158">
    <property type="entry name" value="ZF_CCHC"/>
    <property type="match status" value="1"/>
</dbReference>
<dbReference type="InterPro" id="IPR036875">
    <property type="entry name" value="Znf_CCHC_sf"/>
</dbReference>
<keyword evidence="2" id="KW-0479">Metal-binding</keyword>
<organism evidence="5 6">
    <name type="scientific">Puccinia striiformis f. sp. tritici PST-78</name>
    <dbReference type="NCBI Taxonomy" id="1165861"/>
    <lineage>
        <taxon>Eukaryota</taxon>
        <taxon>Fungi</taxon>
        <taxon>Dikarya</taxon>
        <taxon>Basidiomycota</taxon>
        <taxon>Pucciniomycotina</taxon>
        <taxon>Pucciniomycetes</taxon>
        <taxon>Pucciniales</taxon>
        <taxon>Pucciniaceae</taxon>
        <taxon>Puccinia</taxon>
    </lineage>
</organism>
<name>A0A0L0UMU4_9BASI</name>
<keyword evidence="2" id="KW-0862">Zinc</keyword>
<dbReference type="EMBL" id="AJIL01002207">
    <property type="protein sequence ID" value="KNE88372.1"/>
    <property type="molecule type" value="Genomic_DNA"/>
</dbReference>
<proteinExistence type="predicted"/>
<dbReference type="PANTHER" id="PTHR15503">
    <property type="entry name" value="LDOC1 RELATED"/>
    <property type="match status" value="1"/>
</dbReference>
<feature type="domain" description="CCHC-type" evidence="4">
    <location>
        <begin position="170"/>
        <end position="185"/>
    </location>
</feature>
<evidence type="ECO:0000256" key="3">
    <source>
        <dbReference type="SAM" id="MobiDB-lite"/>
    </source>
</evidence>
<dbReference type="PANTHER" id="PTHR15503:SF22">
    <property type="entry name" value="TRANSPOSON TY3-I GAG POLYPROTEIN"/>
    <property type="match status" value="1"/>
</dbReference>
<dbReference type="SMART" id="SM00343">
    <property type="entry name" value="ZnF_C2HC"/>
    <property type="match status" value="1"/>
</dbReference>
<dbReference type="SUPFAM" id="SSF57756">
    <property type="entry name" value="Retrovirus zinc finger-like domains"/>
    <property type="match status" value="1"/>
</dbReference>
<keyword evidence="2" id="KW-0863">Zinc-finger</keyword>
<dbReference type="InterPro" id="IPR032567">
    <property type="entry name" value="RTL1-rel"/>
</dbReference>
<dbReference type="InterPro" id="IPR001878">
    <property type="entry name" value="Znf_CCHC"/>
</dbReference>
<dbReference type="GO" id="GO:0008270">
    <property type="term" value="F:zinc ion binding"/>
    <property type="evidence" value="ECO:0007669"/>
    <property type="project" value="UniProtKB-KW"/>
</dbReference>
<dbReference type="GO" id="GO:0006397">
    <property type="term" value="P:mRNA processing"/>
    <property type="evidence" value="ECO:0007669"/>
    <property type="project" value="UniProtKB-KW"/>
</dbReference>
<dbReference type="Proteomes" id="UP000054564">
    <property type="component" value="Unassembled WGS sequence"/>
</dbReference>
<dbReference type="Pfam" id="PF00098">
    <property type="entry name" value="zf-CCHC"/>
    <property type="match status" value="1"/>
</dbReference>
<evidence type="ECO:0000256" key="1">
    <source>
        <dbReference type="ARBA" id="ARBA00022664"/>
    </source>
</evidence>
<dbReference type="Pfam" id="PF03732">
    <property type="entry name" value="Retrotrans_gag"/>
    <property type="match status" value="1"/>
</dbReference>
<dbReference type="GO" id="GO:0003676">
    <property type="term" value="F:nucleic acid binding"/>
    <property type="evidence" value="ECO:0007669"/>
    <property type="project" value="InterPro"/>
</dbReference>